<gene>
    <name evidence="2" type="ORF">DFJ75_0975</name>
</gene>
<dbReference type="EMBL" id="RBKV01000001">
    <property type="protein sequence ID" value="RKR94184.1"/>
    <property type="molecule type" value="Genomic_DNA"/>
</dbReference>
<sequence>MIPPALFYGLVLLNLLFVTGAWCLARPSRAAAVVLIFVSVLWVLFNGPIEGHVLLSYTYQNGLTESDLLSLAGLIIALRALWIRRRW</sequence>
<organism evidence="2 3">
    <name type="scientific">Williamsia marianensis</name>
    <dbReference type="NCBI Taxonomy" id="85044"/>
    <lineage>
        <taxon>Bacteria</taxon>
        <taxon>Bacillati</taxon>
        <taxon>Actinomycetota</taxon>
        <taxon>Actinomycetes</taxon>
        <taxon>Mycobacteriales</taxon>
        <taxon>Nocardiaceae</taxon>
        <taxon>Williamsia</taxon>
    </lineage>
</organism>
<evidence type="ECO:0000256" key="1">
    <source>
        <dbReference type="SAM" id="Phobius"/>
    </source>
</evidence>
<proteinExistence type="predicted"/>
<feature type="transmembrane region" description="Helical" evidence="1">
    <location>
        <begin position="6"/>
        <end position="25"/>
    </location>
</feature>
<dbReference type="OrthoDB" id="4478809at2"/>
<name>A0A495K0Y3_WILMA</name>
<evidence type="ECO:0000313" key="2">
    <source>
        <dbReference type="EMBL" id="RKR94184.1"/>
    </source>
</evidence>
<keyword evidence="1" id="KW-0812">Transmembrane</keyword>
<protein>
    <submittedName>
        <fullName evidence="2">Uncharacterized protein</fullName>
    </submittedName>
</protein>
<dbReference type="RefSeq" id="WP_062799165.1">
    <property type="nucleotide sequence ID" value="NZ_CBCRXS010000006.1"/>
</dbReference>
<comment type="caution">
    <text evidence="2">The sequence shown here is derived from an EMBL/GenBank/DDBJ whole genome shotgun (WGS) entry which is preliminary data.</text>
</comment>
<dbReference type="Proteomes" id="UP000274762">
    <property type="component" value="Unassembled WGS sequence"/>
</dbReference>
<feature type="transmembrane region" description="Helical" evidence="1">
    <location>
        <begin position="30"/>
        <end position="48"/>
    </location>
</feature>
<accession>A0A495K0Y3</accession>
<keyword evidence="1" id="KW-0472">Membrane</keyword>
<reference evidence="2 3" key="1">
    <citation type="submission" date="2018-10" db="EMBL/GenBank/DDBJ databases">
        <title>Sequencing the genomes of 1000 actinobacteria strains.</title>
        <authorList>
            <person name="Klenk H.-P."/>
        </authorList>
    </citation>
    <scope>NUCLEOTIDE SEQUENCE [LARGE SCALE GENOMIC DNA]</scope>
    <source>
        <strain evidence="2 3">DSM 44343</strain>
    </source>
</reference>
<feature type="transmembrane region" description="Helical" evidence="1">
    <location>
        <begin position="68"/>
        <end position="84"/>
    </location>
</feature>
<dbReference type="AlphaFoldDB" id="A0A495K0Y3"/>
<evidence type="ECO:0000313" key="3">
    <source>
        <dbReference type="Proteomes" id="UP000274762"/>
    </source>
</evidence>
<keyword evidence="1" id="KW-1133">Transmembrane helix</keyword>